<keyword evidence="11 14" id="KW-0472">Membrane</keyword>
<dbReference type="EMBL" id="KN716414">
    <property type="protein sequence ID" value="KJH45309.1"/>
    <property type="molecule type" value="Genomic_DNA"/>
</dbReference>
<comment type="function">
    <text evidence="1">Required for ciliogenesis.</text>
</comment>
<name>A0A0D8XNE8_DICVI</name>
<evidence type="ECO:0000256" key="6">
    <source>
        <dbReference type="ARBA" id="ARBA00022554"/>
    </source>
</evidence>
<keyword evidence="10" id="KW-0969">Cilium</keyword>
<evidence type="ECO:0000256" key="13">
    <source>
        <dbReference type="ARBA" id="ARBA00023273"/>
    </source>
</evidence>
<keyword evidence="7 14" id="KW-0812">Transmembrane</keyword>
<evidence type="ECO:0000256" key="3">
    <source>
        <dbReference type="ARBA" id="ARBA00004138"/>
    </source>
</evidence>
<dbReference type="GO" id="GO:0030030">
    <property type="term" value="P:cell projection organization"/>
    <property type="evidence" value="ECO:0007669"/>
    <property type="project" value="UniProtKB-KW"/>
</dbReference>
<comment type="subcellular location">
    <subcellularLocation>
        <location evidence="3">Cell projection</location>
        <location evidence="3">Cilium</location>
    </subcellularLocation>
    <subcellularLocation>
        <location evidence="2">Vacuole membrane</location>
        <topology evidence="2">Multi-pass membrane protein</topology>
    </subcellularLocation>
</comment>
<keyword evidence="12" id="KW-0325">Glycoprotein</keyword>
<evidence type="ECO:0000256" key="14">
    <source>
        <dbReference type="SAM" id="Phobius"/>
    </source>
</evidence>
<evidence type="ECO:0000256" key="9">
    <source>
        <dbReference type="ARBA" id="ARBA00022989"/>
    </source>
</evidence>
<dbReference type="Pfam" id="PF14935">
    <property type="entry name" value="TMEM138"/>
    <property type="match status" value="1"/>
</dbReference>
<feature type="transmembrane region" description="Helical" evidence="14">
    <location>
        <begin position="50"/>
        <end position="76"/>
    </location>
</feature>
<protein>
    <recommendedName>
        <fullName evidence="5">Transmembrane protein 138</fullName>
    </recommendedName>
</protein>
<dbReference type="GO" id="GO:0005929">
    <property type="term" value="C:cilium"/>
    <property type="evidence" value="ECO:0007669"/>
    <property type="project" value="UniProtKB-SubCell"/>
</dbReference>
<accession>A0A0D8XNE8</accession>
<dbReference type="PANTHER" id="PTHR13306">
    <property type="entry name" value="TRANSMEMBRANE PROTEIN 138"/>
    <property type="match status" value="1"/>
</dbReference>
<reference evidence="16" key="2">
    <citation type="journal article" date="2016" name="Sci. Rep.">
        <title>Dictyocaulus viviparus genome, variome and transcriptome elucidate lungworm biology and support future intervention.</title>
        <authorList>
            <person name="McNulty S.N."/>
            <person name="Strube C."/>
            <person name="Rosa B.A."/>
            <person name="Martin J.C."/>
            <person name="Tyagi R."/>
            <person name="Choi Y.J."/>
            <person name="Wang Q."/>
            <person name="Hallsworth Pepin K."/>
            <person name="Zhang X."/>
            <person name="Ozersky P."/>
            <person name="Wilson R.K."/>
            <person name="Sternberg P.W."/>
            <person name="Gasser R.B."/>
            <person name="Mitreva M."/>
        </authorList>
    </citation>
    <scope>NUCLEOTIDE SEQUENCE [LARGE SCALE GENOMIC DNA]</scope>
    <source>
        <strain evidence="16">HannoverDv2000</strain>
    </source>
</reference>
<evidence type="ECO:0000256" key="4">
    <source>
        <dbReference type="ARBA" id="ARBA00010572"/>
    </source>
</evidence>
<evidence type="ECO:0000256" key="7">
    <source>
        <dbReference type="ARBA" id="ARBA00022692"/>
    </source>
</evidence>
<reference evidence="15 16" key="1">
    <citation type="submission" date="2013-11" db="EMBL/GenBank/DDBJ databases">
        <title>Draft genome of the bovine lungworm Dictyocaulus viviparus.</title>
        <authorList>
            <person name="Mitreva M."/>
        </authorList>
    </citation>
    <scope>NUCLEOTIDE SEQUENCE [LARGE SCALE GENOMIC DNA]</scope>
    <source>
        <strain evidence="15 16">HannoverDv2000</strain>
    </source>
</reference>
<dbReference type="PANTHER" id="PTHR13306:SF6">
    <property type="entry name" value="TRANSMEMBRANE PROTEIN 138"/>
    <property type="match status" value="1"/>
</dbReference>
<evidence type="ECO:0000256" key="5">
    <source>
        <dbReference type="ARBA" id="ARBA00014515"/>
    </source>
</evidence>
<comment type="similarity">
    <text evidence="4">Belongs to the TMEM138 family.</text>
</comment>
<keyword evidence="16" id="KW-1185">Reference proteome</keyword>
<sequence>MELVPIVEYGKVTIFYEKKIRKDYNNKIRAQCLVWNAYIQRHIKEMGSKYPLLLGVQMCMLLADFVFNAVSILMFANSTNTGYVNSAIGHRVDDRVHVDFFFYQNKSIPPRETNEMSSKNIRWDNPTAPIYDTPHILILYIAQKYSAVIHYALYKRAALLMVDPKYHGDSEWLRNEIRKSS</sequence>
<organism evidence="15 16">
    <name type="scientific">Dictyocaulus viviparus</name>
    <name type="common">Bovine lungworm</name>
    <dbReference type="NCBI Taxonomy" id="29172"/>
    <lineage>
        <taxon>Eukaryota</taxon>
        <taxon>Metazoa</taxon>
        <taxon>Ecdysozoa</taxon>
        <taxon>Nematoda</taxon>
        <taxon>Chromadorea</taxon>
        <taxon>Rhabditida</taxon>
        <taxon>Rhabditina</taxon>
        <taxon>Rhabditomorpha</taxon>
        <taxon>Strongyloidea</taxon>
        <taxon>Metastrongylidae</taxon>
        <taxon>Dictyocaulus</taxon>
    </lineage>
</organism>
<dbReference type="OrthoDB" id="189688at2759"/>
<evidence type="ECO:0000256" key="12">
    <source>
        <dbReference type="ARBA" id="ARBA00023180"/>
    </source>
</evidence>
<keyword evidence="9 14" id="KW-1133">Transmembrane helix</keyword>
<dbReference type="AlphaFoldDB" id="A0A0D8XNE8"/>
<dbReference type="InterPro" id="IPR024133">
    <property type="entry name" value="TM_138"/>
</dbReference>
<dbReference type="GO" id="GO:0005774">
    <property type="term" value="C:vacuolar membrane"/>
    <property type="evidence" value="ECO:0007669"/>
    <property type="project" value="UniProtKB-SubCell"/>
</dbReference>
<keyword evidence="6" id="KW-0926">Vacuole</keyword>
<evidence type="ECO:0000256" key="8">
    <source>
        <dbReference type="ARBA" id="ARBA00022794"/>
    </source>
</evidence>
<evidence type="ECO:0000313" key="15">
    <source>
        <dbReference type="EMBL" id="KJH45309.1"/>
    </source>
</evidence>
<evidence type="ECO:0000256" key="10">
    <source>
        <dbReference type="ARBA" id="ARBA00023069"/>
    </source>
</evidence>
<evidence type="ECO:0000256" key="1">
    <source>
        <dbReference type="ARBA" id="ARBA00003709"/>
    </source>
</evidence>
<evidence type="ECO:0000313" key="16">
    <source>
        <dbReference type="Proteomes" id="UP000053766"/>
    </source>
</evidence>
<dbReference type="Proteomes" id="UP000053766">
    <property type="component" value="Unassembled WGS sequence"/>
</dbReference>
<gene>
    <name evidence="15" type="ORF">DICVIV_08626</name>
</gene>
<keyword evidence="8" id="KW-0970">Cilium biogenesis/degradation</keyword>
<keyword evidence="13" id="KW-0966">Cell projection</keyword>
<proteinExistence type="inferred from homology"/>
<evidence type="ECO:0000256" key="2">
    <source>
        <dbReference type="ARBA" id="ARBA00004128"/>
    </source>
</evidence>
<evidence type="ECO:0000256" key="11">
    <source>
        <dbReference type="ARBA" id="ARBA00023136"/>
    </source>
</evidence>